<evidence type="ECO:0000259" key="4">
    <source>
        <dbReference type="Pfam" id="PF01753"/>
    </source>
</evidence>
<keyword evidence="6" id="KW-1185">Reference proteome</keyword>
<dbReference type="OrthoDB" id="432970at2759"/>
<feature type="domain" description="MYND-type" evidence="4">
    <location>
        <begin position="5"/>
        <end position="52"/>
    </location>
</feature>
<dbReference type="Proteomes" id="UP000809789">
    <property type="component" value="Unassembled WGS sequence"/>
</dbReference>
<gene>
    <name evidence="5" type="ORF">KVT40_006263</name>
</gene>
<keyword evidence="2" id="KW-0863">Zinc-finger</keyword>
<sequence length="390" mass="43893">MEHLCAQCATVADKHCTGCHDCPTQDLSSSDSTFYCSVKCQKAHRKIHKTECNAALQRKILVSVADTAYKCIFELRKLMFEMPLVGPVERKDGKLLFNTSNESGTKLRYPTGQSYELPEPLWSSICEKDQQSILAFRACEEAIVLLEPLLQHMLTADDGDIMKPGTTMTALPTVFGNYPFTTHDVLDGVPDYVEEGKVCDEHTVIKLTLKSGQHFILDFTGAQYGIFDHVQPLGKFLDEHVVTVSLPHPISRLRVALETTVDQTGQISSLMKRTRLINNILETYLDFIFKKFPNPIAGVKTSRDAELKAWLDTVATTYHAAAIDVVHLVDPLANISSERRIIGNEGKRLFAEFHNVKPMSLFEMFSASIQTFNRDPDDEDMEKLFAKLTW</sequence>
<evidence type="ECO:0000256" key="3">
    <source>
        <dbReference type="ARBA" id="ARBA00022833"/>
    </source>
</evidence>
<evidence type="ECO:0000313" key="6">
    <source>
        <dbReference type="Proteomes" id="UP000809789"/>
    </source>
</evidence>
<dbReference type="GO" id="GO:0008270">
    <property type="term" value="F:zinc ion binding"/>
    <property type="evidence" value="ECO:0007669"/>
    <property type="project" value="UniProtKB-KW"/>
</dbReference>
<evidence type="ECO:0000256" key="1">
    <source>
        <dbReference type="ARBA" id="ARBA00022723"/>
    </source>
</evidence>
<dbReference type="Gene3D" id="6.10.140.2220">
    <property type="match status" value="1"/>
</dbReference>
<comment type="caution">
    <text evidence="5">The sequence shown here is derived from an EMBL/GenBank/DDBJ whole genome shotgun (WGS) entry which is preliminary data.</text>
</comment>
<evidence type="ECO:0000313" key="5">
    <source>
        <dbReference type="EMBL" id="KAG8625862.1"/>
    </source>
</evidence>
<dbReference type="SUPFAM" id="SSF144232">
    <property type="entry name" value="HIT/MYND zinc finger-like"/>
    <property type="match status" value="1"/>
</dbReference>
<keyword evidence="3" id="KW-0862">Zinc</keyword>
<reference evidence="5" key="1">
    <citation type="submission" date="2021-07" db="EMBL/GenBank/DDBJ databases">
        <title>Elsinoe batatas strain:CRI-CJ2 Genome sequencing and assembly.</title>
        <authorList>
            <person name="Huang L."/>
        </authorList>
    </citation>
    <scope>NUCLEOTIDE SEQUENCE</scope>
    <source>
        <strain evidence="5">CRI-CJ2</strain>
    </source>
</reference>
<keyword evidence="1" id="KW-0479">Metal-binding</keyword>
<accession>A0A8K0PER6</accession>
<protein>
    <recommendedName>
        <fullName evidence="4">MYND-type domain-containing protein</fullName>
    </recommendedName>
</protein>
<dbReference type="EMBL" id="JAESVG020000007">
    <property type="protein sequence ID" value="KAG8625862.1"/>
    <property type="molecule type" value="Genomic_DNA"/>
</dbReference>
<dbReference type="AlphaFoldDB" id="A0A8K0PER6"/>
<name>A0A8K0PER6_9PEZI</name>
<dbReference type="InterPro" id="IPR002893">
    <property type="entry name" value="Znf_MYND"/>
</dbReference>
<dbReference type="Pfam" id="PF01753">
    <property type="entry name" value="zf-MYND"/>
    <property type="match status" value="1"/>
</dbReference>
<evidence type="ECO:0000256" key="2">
    <source>
        <dbReference type="ARBA" id="ARBA00022771"/>
    </source>
</evidence>
<proteinExistence type="predicted"/>
<organism evidence="5 6">
    <name type="scientific">Elsinoe batatas</name>
    <dbReference type="NCBI Taxonomy" id="2601811"/>
    <lineage>
        <taxon>Eukaryota</taxon>
        <taxon>Fungi</taxon>
        <taxon>Dikarya</taxon>
        <taxon>Ascomycota</taxon>
        <taxon>Pezizomycotina</taxon>
        <taxon>Dothideomycetes</taxon>
        <taxon>Dothideomycetidae</taxon>
        <taxon>Myriangiales</taxon>
        <taxon>Elsinoaceae</taxon>
        <taxon>Elsinoe</taxon>
    </lineage>
</organism>